<dbReference type="Gene3D" id="1.25.40.20">
    <property type="entry name" value="Ankyrin repeat-containing domain"/>
    <property type="match status" value="1"/>
</dbReference>
<evidence type="ECO:0000256" key="1">
    <source>
        <dbReference type="ARBA" id="ARBA00022737"/>
    </source>
</evidence>
<proteinExistence type="predicted"/>
<reference evidence="4" key="1">
    <citation type="submission" date="2022-06" db="EMBL/GenBank/DDBJ databases">
        <title>Complete genome sequences of two strains of the flax pathogen Septoria linicola.</title>
        <authorList>
            <person name="Lapalu N."/>
            <person name="Simon A."/>
            <person name="Demenou B."/>
            <person name="Paumier D."/>
            <person name="Guillot M.-P."/>
            <person name="Gout L."/>
            <person name="Valade R."/>
        </authorList>
    </citation>
    <scope>NUCLEOTIDE SEQUENCE</scope>
    <source>
        <strain evidence="4">SE15195</strain>
    </source>
</reference>
<organism evidence="4 5">
    <name type="scientific">Septoria linicola</name>
    <dbReference type="NCBI Taxonomy" id="215465"/>
    <lineage>
        <taxon>Eukaryota</taxon>
        <taxon>Fungi</taxon>
        <taxon>Dikarya</taxon>
        <taxon>Ascomycota</taxon>
        <taxon>Pezizomycotina</taxon>
        <taxon>Dothideomycetes</taxon>
        <taxon>Dothideomycetidae</taxon>
        <taxon>Mycosphaerellales</taxon>
        <taxon>Mycosphaerellaceae</taxon>
        <taxon>Septoria</taxon>
    </lineage>
</organism>
<dbReference type="GO" id="GO:0006511">
    <property type="term" value="P:ubiquitin-dependent protein catabolic process"/>
    <property type="evidence" value="ECO:0007669"/>
    <property type="project" value="TreeGrafter"/>
</dbReference>
<dbReference type="PANTHER" id="PTHR24173">
    <property type="entry name" value="ANKYRIN REPEAT CONTAINING"/>
    <property type="match status" value="1"/>
</dbReference>
<protein>
    <submittedName>
        <fullName evidence="4">Ankyrin repeat-containing domain superfamily</fullName>
    </submittedName>
</protein>
<dbReference type="PROSITE" id="PS50088">
    <property type="entry name" value="ANK_REPEAT"/>
    <property type="match status" value="3"/>
</dbReference>
<dbReference type="PANTHER" id="PTHR24173:SF27">
    <property type="entry name" value="ANKYRIN REPEAT AND SOCS BOX PROTEIN 1"/>
    <property type="match status" value="1"/>
</dbReference>
<keyword evidence="1" id="KW-0677">Repeat</keyword>
<dbReference type="Pfam" id="PF12796">
    <property type="entry name" value="Ank_2"/>
    <property type="match status" value="1"/>
</dbReference>
<evidence type="ECO:0000256" key="3">
    <source>
        <dbReference type="PROSITE-ProRule" id="PRU00023"/>
    </source>
</evidence>
<evidence type="ECO:0000313" key="4">
    <source>
        <dbReference type="EMBL" id="USW50485.1"/>
    </source>
</evidence>
<dbReference type="PROSITE" id="PS50297">
    <property type="entry name" value="ANK_REP_REGION"/>
    <property type="match status" value="2"/>
</dbReference>
<evidence type="ECO:0000313" key="5">
    <source>
        <dbReference type="Proteomes" id="UP001056384"/>
    </source>
</evidence>
<feature type="repeat" description="ANK" evidence="3">
    <location>
        <begin position="241"/>
        <end position="273"/>
    </location>
</feature>
<dbReference type="GO" id="GO:0000151">
    <property type="term" value="C:ubiquitin ligase complex"/>
    <property type="evidence" value="ECO:0007669"/>
    <property type="project" value="TreeGrafter"/>
</dbReference>
<accession>A0A9Q9AQ23</accession>
<feature type="repeat" description="ANK" evidence="3">
    <location>
        <begin position="208"/>
        <end position="240"/>
    </location>
</feature>
<dbReference type="AlphaFoldDB" id="A0A9Q9AQ23"/>
<sequence length="291" mass="31298">MNQKDATGKTALQRVSFLAAATQDKKHYATIKTLILLGAHAHTLGSDVLATLPSNLSAFIKLSLTRPIQSLAQQAVFNTDGSDLRSARTSLIGALAIITANTFGMDYSNHASTTSGITAGDHANMRLGNNYDHQAHTGATASGDAKQYNGNVINTNTYHYSLPQKRSDGKLGENERNEVFLQAAKQGQLPRVRYLLQCGADVDHTDQHGKSGLHHAAVKGYTDVVEHLISHGVGIDTVDVEGETALYNATQRGRTNVVAILLGARADPIAGDGAHGWPLHVAYWKREIWTL</sequence>
<gene>
    <name evidence="4" type="ORF">Slin15195_G038040</name>
</gene>
<feature type="repeat" description="ANK" evidence="3">
    <location>
        <begin position="175"/>
        <end position="207"/>
    </location>
</feature>
<dbReference type="Proteomes" id="UP001056384">
    <property type="component" value="Chromosome 3"/>
</dbReference>
<name>A0A9Q9AQ23_9PEZI</name>
<dbReference type="SMART" id="SM00248">
    <property type="entry name" value="ANK"/>
    <property type="match status" value="3"/>
</dbReference>
<keyword evidence="5" id="KW-1185">Reference proteome</keyword>
<dbReference type="InterPro" id="IPR036770">
    <property type="entry name" value="Ankyrin_rpt-contain_sf"/>
</dbReference>
<keyword evidence="2 3" id="KW-0040">ANK repeat</keyword>
<dbReference type="InterPro" id="IPR002110">
    <property type="entry name" value="Ankyrin_rpt"/>
</dbReference>
<evidence type="ECO:0000256" key="2">
    <source>
        <dbReference type="ARBA" id="ARBA00023043"/>
    </source>
</evidence>
<dbReference type="EMBL" id="CP099420">
    <property type="protein sequence ID" value="USW50485.1"/>
    <property type="molecule type" value="Genomic_DNA"/>
</dbReference>
<dbReference type="SUPFAM" id="SSF48403">
    <property type="entry name" value="Ankyrin repeat"/>
    <property type="match status" value="1"/>
</dbReference>